<dbReference type="EMBL" id="JBEUWX010000002">
    <property type="protein sequence ID" value="MFA9950626.1"/>
    <property type="molecule type" value="Genomic_DNA"/>
</dbReference>
<dbReference type="PANTHER" id="PTHR10472:SF5">
    <property type="entry name" value="D-AMINOACYL-TRNA DEACYLASE 1"/>
    <property type="match status" value="1"/>
</dbReference>
<comment type="catalytic activity">
    <reaction evidence="2">
        <text>glycyl-tRNA(Ala) + H2O = tRNA(Ala) + glycine + H(+)</text>
        <dbReference type="Rhea" id="RHEA:53744"/>
        <dbReference type="Rhea" id="RHEA-COMP:9657"/>
        <dbReference type="Rhea" id="RHEA-COMP:13640"/>
        <dbReference type="ChEBI" id="CHEBI:15377"/>
        <dbReference type="ChEBI" id="CHEBI:15378"/>
        <dbReference type="ChEBI" id="CHEBI:57305"/>
        <dbReference type="ChEBI" id="CHEBI:78442"/>
        <dbReference type="ChEBI" id="CHEBI:78522"/>
    </reaction>
</comment>
<dbReference type="HAMAP" id="MF_00518">
    <property type="entry name" value="Deacylase_Dtd"/>
    <property type="match status" value="1"/>
</dbReference>
<feature type="short sequence motif" description="Gly-cisPro motif, important for rejection of L-amino acids" evidence="2">
    <location>
        <begin position="138"/>
        <end position="139"/>
    </location>
</feature>
<dbReference type="Pfam" id="PF02580">
    <property type="entry name" value="Tyr_Deacylase"/>
    <property type="match status" value="1"/>
</dbReference>
<keyword evidence="2" id="KW-0694">RNA-binding</keyword>
<keyword evidence="4" id="KW-1185">Reference proteome</keyword>
<proteinExistence type="inferred from homology"/>
<dbReference type="InterPro" id="IPR003732">
    <property type="entry name" value="Daa-tRNA_deacyls_DTD"/>
</dbReference>
<gene>
    <name evidence="2 3" type="primary">dtd</name>
    <name evidence="3" type="ORF">ABCS64_09915</name>
</gene>
<organism evidence="3 4">
    <name type="scientific">Dentiradicibacter hellwigii</name>
    <dbReference type="NCBI Taxonomy" id="3149053"/>
    <lineage>
        <taxon>Bacteria</taxon>
        <taxon>Pseudomonadati</taxon>
        <taxon>Pseudomonadota</taxon>
        <taxon>Betaproteobacteria</taxon>
        <taxon>Rhodocyclales</taxon>
        <taxon>Rhodocyclaceae</taxon>
        <taxon>Dentiradicibacter</taxon>
    </lineage>
</organism>
<comment type="catalytic activity">
    <reaction evidence="2">
        <text>a D-aminoacyl-tRNA + H2O = a tRNA + a D-alpha-amino acid + H(+)</text>
        <dbReference type="Rhea" id="RHEA:13953"/>
        <dbReference type="Rhea" id="RHEA-COMP:10123"/>
        <dbReference type="Rhea" id="RHEA-COMP:10124"/>
        <dbReference type="ChEBI" id="CHEBI:15377"/>
        <dbReference type="ChEBI" id="CHEBI:15378"/>
        <dbReference type="ChEBI" id="CHEBI:59871"/>
        <dbReference type="ChEBI" id="CHEBI:78442"/>
        <dbReference type="ChEBI" id="CHEBI:79333"/>
        <dbReference type="EC" id="3.1.1.96"/>
    </reaction>
</comment>
<dbReference type="EC" id="3.1.1.-" evidence="2"/>
<dbReference type="EC" id="3.1.1.96" evidence="2"/>
<dbReference type="SUPFAM" id="SSF69500">
    <property type="entry name" value="DTD-like"/>
    <property type="match status" value="1"/>
</dbReference>
<comment type="subcellular location">
    <subcellularLocation>
        <location evidence="2">Cytoplasm</location>
    </subcellularLocation>
</comment>
<dbReference type="PROSITE" id="PS51257">
    <property type="entry name" value="PROKAR_LIPOPROTEIN"/>
    <property type="match status" value="1"/>
</dbReference>
<comment type="caution">
    <text evidence="3">The sequence shown here is derived from an EMBL/GenBank/DDBJ whole genome shotgun (WGS) entry which is preliminary data.</text>
</comment>
<comment type="domain">
    <text evidence="2">A Gly-cisPro motif from one monomer fits into the active site of the other monomer to allow specific chiral rejection of L-amino acids.</text>
</comment>
<dbReference type="Proteomes" id="UP001574673">
    <property type="component" value="Unassembled WGS sequence"/>
</dbReference>
<dbReference type="Gene3D" id="3.50.80.10">
    <property type="entry name" value="D-tyrosyl-tRNA(Tyr) deacylase"/>
    <property type="match status" value="1"/>
</dbReference>
<dbReference type="NCBIfam" id="TIGR00256">
    <property type="entry name" value="D-aminoacyl-tRNA deacylase"/>
    <property type="match status" value="1"/>
</dbReference>
<comment type="similarity">
    <text evidence="1 2">Belongs to the DTD family.</text>
</comment>
<dbReference type="RefSeq" id="WP_418891669.1">
    <property type="nucleotide sequence ID" value="NZ_JBEUWX010000002.1"/>
</dbReference>
<keyword evidence="2" id="KW-0820">tRNA-binding</keyword>
<evidence type="ECO:0000313" key="3">
    <source>
        <dbReference type="EMBL" id="MFA9950626.1"/>
    </source>
</evidence>
<name>A0ABV4UGZ1_9RHOO</name>
<keyword evidence="2" id="KW-0963">Cytoplasm</keyword>
<comment type="subunit">
    <text evidence="2">Homodimer.</text>
</comment>
<protein>
    <recommendedName>
        <fullName evidence="2">D-aminoacyl-tRNA deacylase</fullName>
        <shortName evidence="2">DTD</shortName>
        <ecNumber evidence="2">3.1.1.96</ecNumber>
    </recommendedName>
    <alternativeName>
        <fullName evidence="2">Gly-tRNA(Ala) deacylase</fullName>
        <ecNumber evidence="2">3.1.1.-</ecNumber>
    </alternativeName>
</protein>
<comment type="function">
    <text evidence="2">An aminoacyl-tRNA editing enzyme that deacylates mischarged D-aminoacyl-tRNAs. Also deacylates mischarged glycyl-tRNA(Ala), protecting cells against glycine mischarging by AlaRS. Acts via tRNA-based rather than protein-based catalysis; rejects L-amino acids rather than detecting D-amino acids in the active site. By recycling D-aminoacyl-tRNA to D-amino acids and free tRNA molecules, this enzyme counteracts the toxicity associated with the formation of D-aminoacyl-tRNA entities in vivo and helps enforce protein L-homochirality.</text>
</comment>
<reference evidence="4" key="1">
    <citation type="submission" date="2024-06" db="EMBL/GenBank/DDBJ databases">
        <title>Radixoralia hellwigii gen. nov., sp nov., isolated from a root canal in the human oral cavity.</title>
        <authorList>
            <person name="Bartsch S."/>
            <person name="Wittmer A."/>
            <person name="Schulz A.-K."/>
            <person name="Neumann-Schaal M."/>
            <person name="Wolf J."/>
            <person name="Gronow S."/>
            <person name="Tennert C."/>
            <person name="Haecker G."/>
            <person name="Cieplik F."/>
            <person name="Al-Ahmad A."/>
        </authorList>
    </citation>
    <scope>NUCLEOTIDE SEQUENCE [LARGE SCALE GENOMIC DNA]</scope>
    <source>
        <strain evidence="4">Wk13</strain>
    </source>
</reference>
<dbReference type="InterPro" id="IPR023509">
    <property type="entry name" value="DTD-like_sf"/>
</dbReference>
<evidence type="ECO:0000313" key="4">
    <source>
        <dbReference type="Proteomes" id="UP001574673"/>
    </source>
</evidence>
<keyword evidence="2 3" id="KW-0378">Hydrolase</keyword>
<sequence>MRTVVQRVREAQVDAFGSTVGRIGQGLLVLVGCEEGDGEEDARWLSAKLTGLRIFDDEAGVMNRSVRDVGGEILAVSQFTLFASVKKGNRPSWNRAARPEVAQPQFEYFLHCLEIELGRPIQAGIFGANMQVSLINDGPVTLLIDTKAR</sequence>
<evidence type="ECO:0000256" key="2">
    <source>
        <dbReference type="HAMAP-Rule" id="MF_00518"/>
    </source>
</evidence>
<dbReference type="PANTHER" id="PTHR10472">
    <property type="entry name" value="D-TYROSYL-TRNA TYR DEACYLASE"/>
    <property type="match status" value="1"/>
</dbReference>
<evidence type="ECO:0000256" key="1">
    <source>
        <dbReference type="ARBA" id="ARBA00009673"/>
    </source>
</evidence>
<dbReference type="GO" id="GO:0051499">
    <property type="term" value="F:D-aminoacyl-tRNA deacylase activity"/>
    <property type="evidence" value="ECO:0007669"/>
    <property type="project" value="UniProtKB-EC"/>
</dbReference>
<accession>A0ABV4UGZ1</accession>